<proteinExistence type="predicted"/>
<reference evidence="1 2" key="1">
    <citation type="submission" date="2023-11" db="EMBL/GenBank/DDBJ databases">
        <title>Draft genome sequence and annotation of the polyextremotolerant black yeast-like fungus Aureobasidium pullulans NRRL 62042.</title>
        <authorList>
            <person name="Dielentheis-Frenken M.R.E."/>
            <person name="Wibberg D."/>
            <person name="Blank L.M."/>
            <person name="Tiso T."/>
        </authorList>
    </citation>
    <scope>NUCLEOTIDE SEQUENCE [LARGE SCALE GENOMIC DNA]</scope>
    <source>
        <strain evidence="1 2">NRRL 62042</strain>
    </source>
</reference>
<organism evidence="1 2">
    <name type="scientific">Aureobasidium pullulans</name>
    <name type="common">Black yeast</name>
    <name type="synonym">Pullularia pullulans</name>
    <dbReference type="NCBI Taxonomy" id="5580"/>
    <lineage>
        <taxon>Eukaryota</taxon>
        <taxon>Fungi</taxon>
        <taxon>Dikarya</taxon>
        <taxon>Ascomycota</taxon>
        <taxon>Pezizomycotina</taxon>
        <taxon>Dothideomycetes</taxon>
        <taxon>Dothideomycetidae</taxon>
        <taxon>Dothideales</taxon>
        <taxon>Saccotheciaceae</taxon>
        <taxon>Aureobasidium</taxon>
    </lineage>
</organism>
<sequence length="120" mass="13918">MSDDEGEKFFLDYWQFDEHAFNSIEMDKALRARRSVSSAARLSNISNVEELLPPLLLHAESQPLIPIKRFLGRSLFERAYQCPTGTNSCESIGRICINRYNYHYPANSDCDYWGFMVDII</sequence>
<keyword evidence="2" id="KW-1185">Reference proteome</keyword>
<evidence type="ECO:0000313" key="2">
    <source>
        <dbReference type="Proteomes" id="UP001341245"/>
    </source>
</evidence>
<gene>
    <name evidence="1" type="ORF">QM012_008283</name>
</gene>
<dbReference type="Proteomes" id="UP001341245">
    <property type="component" value="Unassembled WGS sequence"/>
</dbReference>
<evidence type="ECO:0000313" key="1">
    <source>
        <dbReference type="EMBL" id="KAK6004421.1"/>
    </source>
</evidence>
<accession>A0ABR0TK08</accession>
<protein>
    <submittedName>
        <fullName evidence="1">Uncharacterized protein</fullName>
    </submittedName>
</protein>
<name>A0ABR0TK08_AURPU</name>
<comment type="caution">
    <text evidence="1">The sequence shown here is derived from an EMBL/GenBank/DDBJ whole genome shotgun (WGS) entry which is preliminary data.</text>
</comment>
<dbReference type="EMBL" id="JASGXD010000007">
    <property type="protein sequence ID" value="KAK6004421.1"/>
    <property type="molecule type" value="Genomic_DNA"/>
</dbReference>